<gene>
    <name evidence="1" type="ORF">TK0001_0540</name>
</gene>
<name>A0A2N9AIW5_METEX</name>
<proteinExistence type="predicted"/>
<dbReference type="AlphaFoldDB" id="A0A2N9AIW5"/>
<evidence type="ECO:0000313" key="2">
    <source>
        <dbReference type="Proteomes" id="UP000233769"/>
    </source>
</evidence>
<organism evidence="1 2">
    <name type="scientific">Methylorubrum extorquens</name>
    <name type="common">Methylobacterium dichloromethanicum</name>
    <name type="synonym">Methylobacterium extorquens</name>
    <dbReference type="NCBI Taxonomy" id="408"/>
    <lineage>
        <taxon>Bacteria</taxon>
        <taxon>Pseudomonadati</taxon>
        <taxon>Pseudomonadota</taxon>
        <taxon>Alphaproteobacteria</taxon>
        <taxon>Hyphomicrobiales</taxon>
        <taxon>Methylobacteriaceae</taxon>
        <taxon>Methylorubrum</taxon>
    </lineage>
</organism>
<sequence>MGSPLSSDLRARVVKAVSAGASRRQAAERFGVSPASAIRWQESFEREGRVAAKPQGGDRRSQHLEARAELILKLRLGRPMLTLSEVRALLAERGIATSESSLSRFFRRHAVTHKKTPSTLPSSSGRT</sequence>
<dbReference type="SUPFAM" id="SSF46689">
    <property type="entry name" value="Homeodomain-like"/>
    <property type="match status" value="1"/>
</dbReference>
<accession>A0A2N9AIW5</accession>
<dbReference type="InterPro" id="IPR036388">
    <property type="entry name" value="WH-like_DNA-bd_sf"/>
</dbReference>
<dbReference type="Gene3D" id="1.10.10.10">
    <property type="entry name" value="Winged helix-like DNA-binding domain superfamily/Winged helix DNA-binding domain"/>
    <property type="match status" value="1"/>
</dbReference>
<protein>
    <submittedName>
        <fullName evidence="1">Transposase</fullName>
    </submittedName>
</protein>
<dbReference type="InterPro" id="IPR009057">
    <property type="entry name" value="Homeodomain-like_sf"/>
</dbReference>
<reference evidence="2" key="1">
    <citation type="submission" date="2017-10" db="EMBL/GenBank/DDBJ databases">
        <authorList>
            <person name="Regsiter A."/>
            <person name="William W."/>
        </authorList>
    </citation>
    <scope>NUCLEOTIDE SEQUENCE [LARGE SCALE GENOMIC DNA]</scope>
</reference>
<dbReference type="Pfam" id="PF13384">
    <property type="entry name" value="HTH_23"/>
    <property type="match status" value="1"/>
</dbReference>
<dbReference type="EMBL" id="LT962688">
    <property type="protein sequence ID" value="SOR27142.1"/>
    <property type="molecule type" value="Genomic_DNA"/>
</dbReference>
<dbReference type="Proteomes" id="UP000233769">
    <property type="component" value="Chromosome tk0001"/>
</dbReference>
<evidence type="ECO:0000313" key="1">
    <source>
        <dbReference type="EMBL" id="SOR27142.1"/>
    </source>
</evidence>